<dbReference type="PANTHER" id="PTHR10434">
    <property type="entry name" value="1-ACYL-SN-GLYCEROL-3-PHOSPHATE ACYLTRANSFERASE"/>
    <property type="match status" value="1"/>
</dbReference>
<reference evidence="6 7" key="1">
    <citation type="submission" date="2019-09" db="EMBL/GenBank/DDBJ databases">
        <title>Draft genome sequence of Ginsengibacter sp. BR5-29.</title>
        <authorList>
            <person name="Im W.-T."/>
        </authorList>
    </citation>
    <scope>NUCLEOTIDE SEQUENCE [LARGE SCALE GENOMIC DNA]</scope>
    <source>
        <strain evidence="6 7">BR5-29</strain>
    </source>
</reference>
<keyword evidence="7" id="KW-1185">Reference proteome</keyword>
<protein>
    <submittedName>
        <fullName evidence="6">1-acyl-sn-glycerol-3-phosphate acyltransferase</fullName>
    </submittedName>
</protein>
<evidence type="ECO:0000256" key="3">
    <source>
        <dbReference type="ARBA" id="ARBA00023315"/>
    </source>
</evidence>
<dbReference type="CDD" id="cd07989">
    <property type="entry name" value="LPLAT_AGPAT-like"/>
    <property type="match status" value="1"/>
</dbReference>
<evidence type="ECO:0000313" key="6">
    <source>
        <dbReference type="EMBL" id="KAA9036607.1"/>
    </source>
</evidence>
<sequence>MKKILSRVFAAWALIVFIITMLPVALLMWMIGTIKEPKRTNYFRIISKIWMRIFFFLTGCSLKIKGINNFKPGEKYIVICNHNSLMDVPLSTPFIPGANKTIAKAEMAKIPIFGLIYKRGSILVDRNDKNSRKNSFKKMKEVLNLGMHMCVYPEGTRNKTEMPIKEFHDGAFKLAVETETNILPALMFNTKKVLPPGQAFYFWPTKMELHFLPPVTISKSDDVELVKQNLHKIMSEYYINQLKKLP</sequence>
<keyword evidence="4" id="KW-1133">Transmembrane helix</keyword>
<feature type="transmembrane region" description="Helical" evidence="4">
    <location>
        <begin position="9"/>
        <end position="30"/>
    </location>
</feature>
<keyword evidence="3 6" id="KW-0012">Acyltransferase</keyword>
<dbReference type="Proteomes" id="UP000326903">
    <property type="component" value="Unassembled WGS sequence"/>
</dbReference>
<accession>A0A5J5IDZ8</accession>
<dbReference type="GO" id="GO:0003841">
    <property type="term" value="F:1-acylglycerol-3-phosphate O-acyltransferase activity"/>
    <property type="evidence" value="ECO:0007669"/>
    <property type="project" value="TreeGrafter"/>
</dbReference>
<proteinExistence type="predicted"/>
<evidence type="ECO:0000256" key="4">
    <source>
        <dbReference type="SAM" id="Phobius"/>
    </source>
</evidence>
<dbReference type="PANTHER" id="PTHR10434:SF11">
    <property type="entry name" value="1-ACYL-SN-GLYCEROL-3-PHOSPHATE ACYLTRANSFERASE"/>
    <property type="match status" value="1"/>
</dbReference>
<comment type="caution">
    <text evidence="6">The sequence shown here is derived from an EMBL/GenBank/DDBJ whole genome shotgun (WGS) entry which is preliminary data.</text>
</comment>
<keyword evidence="2 6" id="KW-0808">Transferase</keyword>
<evidence type="ECO:0000256" key="1">
    <source>
        <dbReference type="ARBA" id="ARBA00005189"/>
    </source>
</evidence>
<evidence type="ECO:0000313" key="7">
    <source>
        <dbReference type="Proteomes" id="UP000326903"/>
    </source>
</evidence>
<dbReference type="SUPFAM" id="SSF69593">
    <property type="entry name" value="Glycerol-3-phosphate (1)-acyltransferase"/>
    <property type="match status" value="1"/>
</dbReference>
<keyword evidence="4" id="KW-0472">Membrane</keyword>
<gene>
    <name evidence="6" type="ORF">FW778_18505</name>
</gene>
<feature type="domain" description="Phospholipid/glycerol acyltransferase" evidence="5">
    <location>
        <begin position="76"/>
        <end position="190"/>
    </location>
</feature>
<evidence type="ECO:0000256" key="2">
    <source>
        <dbReference type="ARBA" id="ARBA00022679"/>
    </source>
</evidence>
<dbReference type="EMBL" id="VYQF01000007">
    <property type="protein sequence ID" value="KAA9036607.1"/>
    <property type="molecule type" value="Genomic_DNA"/>
</dbReference>
<dbReference type="Pfam" id="PF01553">
    <property type="entry name" value="Acyltransferase"/>
    <property type="match status" value="1"/>
</dbReference>
<dbReference type="InterPro" id="IPR002123">
    <property type="entry name" value="Plipid/glycerol_acylTrfase"/>
</dbReference>
<comment type="pathway">
    <text evidence="1">Lipid metabolism.</text>
</comment>
<dbReference type="RefSeq" id="WP_150416349.1">
    <property type="nucleotide sequence ID" value="NZ_VYQF01000007.1"/>
</dbReference>
<keyword evidence="4" id="KW-0812">Transmembrane</keyword>
<organism evidence="6 7">
    <name type="scientific">Ginsengibacter hankyongi</name>
    <dbReference type="NCBI Taxonomy" id="2607284"/>
    <lineage>
        <taxon>Bacteria</taxon>
        <taxon>Pseudomonadati</taxon>
        <taxon>Bacteroidota</taxon>
        <taxon>Chitinophagia</taxon>
        <taxon>Chitinophagales</taxon>
        <taxon>Chitinophagaceae</taxon>
        <taxon>Ginsengibacter</taxon>
    </lineage>
</organism>
<evidence type="ECO:0000259" key="5">
    <source>
        <dbReference type="SMART" id="SM00563"/>
    </source>
</evidence>
<dbReference type="GO" id="GO:0006654">
    <property type="term" value="P:phosphatidic acid biosynthetic process"/>
    <property type="evidence" value="ECO:0007669"/>
    <property type="project" value="TreeGrafter"/>
</dbReference>
<dbReference type="AlphaFoldDB" id="A0A5J5IDZ8"/>
<name>A0A5J5IDZ8_9BACT</name>
<dbReference type="SMART" id="SM00563">
    <property type="entry name" value="PlsC"/>
    <property type="match status" value="1"/>
</dbReference>